<feature type="signal peptide" evidence="2">
    <location>
        <begin position="1"/>
        <end position="19"/>
    </location>
</feature>
<feature type="compositionally biased region" description="Basic and acidic residues" evidence="1">
    <location>
        <begin position="159"/>
        <end position="174"/>
    </location>
</feature>
<feature type="region of interest" description="Disordered" evidence="1">
    <location>
        <begin position="134"/>
        <end position="182"/>
    </location>
</feature>
<organism evidence="3 4">
    <name type="scientific">Tolumonas osonensis</name>
    <dbReference type="NCBI Taxonomy" id="675874"/>
    <lineage>
        <taxon>Bacteria</taxon>
        <taxon>Pseudomonadati</taxon>
        <taxon>Pseudomonadota</taxon>
        <taxon>Gammaproteobacteria</taxon>
        <taxon>Aeromonadales</taxon>
        <taxon>Aeromonadaceae</taxon>
        <taxon>Tolumonas</taxon>
    </lineage>
</organism>
<evidence type="ECO:0008006" key="5">
    <source>
        <dbReference type="Google" id="ProtNLM"/>
    </source>
</evidence>
<proteinExistence type="predicted"/>
<dbReference type="Pfam" id="PF17358">
    <property type="entry name" value="DUF5384"/>
    <property type="match status" value="1"/>
</dbReference>
<keyword evidence="2" id="KW-0732">Signal</keyword>
<dbReference type="RefSeq" id="WP_188027372.1">
    <property type="nucleotide sequence ID" value="NZ_JACHGR010000009.1"/>
</dbReference>
<dbReference type="EMBL" id="JACHGR010000009">
    <property type="protein sequence ID" value="MBB6056647.1"/>
    <property type="molecule type" value="Genomic_DNA"/>
</dbReference>
<evidence type="ECO:0000313" key="4">
    <source>
        <dbReference type="Proteomes" id="UP000585721"/>
    </source>
</evidence>
<sequence length="182" mass="20293">MKNILLAISLAILLPAVHAQSLQDQLATIDQVQQQRVADAQAAIRKAEAEQKAEEERMRKEYEAQERKEARARAAASARAAAREKVRAEAALADKKREQGYEDQLRDLEIERQKAELEALKAKSKRANDYIDRELQQQDAATDSIQAKADATRNVSEGAKSKMTSEGKAQEKKAAGWFSSDE</sequence>
<protein>
    <recommendedName>
        <fullName evidence="5">DUF5384 family protein</fullName>
    </recommendedName>
</protein>
<comment type="caution">
    <text evidence="3">The sequence shown here is derived from an EMBL/GenBank/DDBJ whole genome shotgun (WGS) entry which is preliminary data.</text>
</comment>
<evidence type="ECO:0000256" key="2">
    <source>
        <dbReference type="SAM" id="SignalP"/>
    </source>
</evidence>
<evidence type="ECO:0000256" key="1">
    <source>
        <dbReference type="SAM" id="MobiDB-lite"/>
    </source>
</evidence>
<evidence type="ECO:0000313" key="3">
    <source>
        <dbReference type="EMBL" id="MBB6056647.1"/>
    </source>
</evidence>
<dbReference type="InterPro" id="IPR020231">
    <property type="entry name" value="Uncharacterised_YfgI"/>
</dbReference>
<gene>
    <name evidence="3" type="ORF">HNR75_002586</name>
</gene>
<feature type="region of interest" description="Disordered" evidence="1">
    <location>
        <begin position="48"/>
        <end position="76"/>
    </location>
</feature>
<feature type="compositionally biased region" description="Basic and acidic residues" evidence="1">
    <location>
        <begin position="48"/>
        <end position="72"/>
    </location>
</feature>
<feature type="chain" id="PRO_5032283048" description="DUF5384 family protein" evidence="2">
    <location>
        <begin position="20"/>
        <end position="182"/>
    </location>
</feature>
<name>A0A841GGE4_9GAMM</name>
<dbReference type="Proteomes" id="UP000585721">
    <property type="component" value="Unassembled WGS sequence"/>
</dbReference>
<accession>A0A841GGE4</accession>
<reference evidence="3 4" key="1">
    <citation type="submission" date="2020-08" db="EMBL/GenBank/DDBJ databases">
        <title>Genomic Encyclopedia of Type Strains, Phase IV (KMG-IV): sequencing the most valuable type-strain genomes for metagenomic binning, comparative biology and taxonomic classification.</title>
        <authorList>
            <person name="Goeker M."/>
        </authorList>
    </citation>
    <scope>NUCLEOTIDE SEQUENCE [LARGE SCALE GENOMIC DNA]</scope>
    <source>
        <strain evidence="3 4">DSM 22975</strain>
    </source>
</reference>
<keyword evidence="4" id="KW-1185">Reference proteome</keyword>
<dbReference type="AlphaFoldDB" id="A0A841GGE4"/>